<evidence type="ECO:0000313" key="3">
    <source>
        <dbReference type="Proteomes" id="UP000499080"/>
    </source>
</evidence>
<keyword evidence="1" id="KW-0732">Signal</keyword>
<comment type="caution">
    <text evidence="2">The sequence shown here is derived from an EMBL/GenBank/DDBJ whole genome shotgun (WGS) entry which is preliminary data.</text>
</comment>
<evidence type="ECO:0000256" key="1">
    <source>
        <dbReference type="SAM" id="SignalP"/>
    </source>
</evidence>
<dbReference type="AlphaFoldDB" id="A0A4Y2K5C1"/>
<gene>
    <name evidence="2" type="ORF">AVEN_10291_1</name>
</gene>
<feature type="chain" id="PRO_5021303000" description="Secreted protein" evidence="1">
    <location>
        <begin position="28"/>
        <end position="91"/>
    </location>
</feature>
<protein>
    <recommendedName>
        <fullName evidence="4">Secreted protein</fullName>
    </recommendedName>
</protein>
<evidence type="ECO:0000313" key="2">
    <source>
        <dbReference type="EMBL" id="GBM97923.1"/>
    </source>
</evidence>
<keyword evidence="3" id="KW-1185">Reference proteome</keyword>
<reference evidence="2 3" key="1">
    <citation type="journal article" date="2019" name="Sci. Rep.">
        <title>Orb-weaving spider Araneus ventricosus genome elucidates the spidroin gene catalogue.</title>
        <authorList>
            <person name="Kono N."/>
            <person name="Nakamura H."/>
            <person name="Ohtoshi R."/>
            <person name="Moran D.A.P."/>
            <person name="Shinohara A."/>
            <person name="Yoshida Y."/>
            <person name="Fujiwara M."/>
            <person name="Mori M."/>
            <person name="Tomita M."/>
            <person name="Arakawa K."/>
        </authorList>
    </citation>
    <scope>NUCLEOTIDE SEQUENCE [LARGE SCALE GENOMIC DNA]</scope>
</reference>
<feature type="signal peptide" evidence="1">
    <location>
        <begin position="1"/>
        <end position="27"/>
    </location>
</feature>
<evidence type="ECO:0008006" key="4">
    <source>
        <dbReference type="Google" id="ProtNLM"/>
    </source>
</evidence>
<sequence>MKHNEIPLGLWWPALVCALPQAHRCHSYPPLGQRNNLVDYKFHRYCLKVTFDNALQSKLLPSKSEGSLSNHFASIFDEQAGGSDMSETLRV</sequence>
<proteinExistence type="predicted"/>
<organism evidence="2 3">
    <name type="scientific">Araneus ventricosus</name>
    <name type="common">Orbweaver spider</name>
    <name type="synonym">Epeira ventricosa</name>
    <dbReference type="NCBI Taxonomy" id="182803"/>
    <lineage>
        <taxon>Eukaryota</taxon>
        <taxon>Metazoa</taxon>
        <taxon>Ecdysozoa</taxon>
        <taxon>Arthropoda</taxon>
        <taxon>Chelicerata</taxon>
        <taxon>Arachnida</taxon>
        <taxon>Araneae</taxon>
        <taxon>Araneomorphae</taxon>
        <taxon>Entelegynae</taxon>
        <taxon>Araneoidea</taxon>
        <taxon>Araneidae</taxon>
        <taxon>Araneus</taxon>
    </lineage>
</organism>
<accession>A0A4Y2K5C1</accession>
<dbReference type="Proteomes" id="UP000499080">
    <property type="component" value="Unassembled WGS sequence"/>
</dbReference>
<dbReference type="EMBL" id="BGPR01270829">
    <property type="protein sequence ID" value="GBM97923.1"/>
    <property type="molecule type" value="Genomic_DNA"/>
</dbReference>
<name>A0A4Y2K5C1_ARAVE</name>